<reference evidence="2 3" key="1">
    <citation type="submission" date="2023-08" db="EMBL/GenBank/DDBJ databases">
        <title>A Necator americanus chromosomal reference genome.</title>
        <authorList>
            <person name="Ilik V."/>
            <person name="Petrzelkova K.J."/>
            <person name="Pardy F."/>
            <person name="Fuh T."/>
            <person name="Niatou-Singa F.S."/>
            <person name="Gouil Q."/>
            <person name="Baker L."/>
            <person name="Ritchie M.E."/>
            <person name="Jex A.R."/>
            <person name="Gazzola D."/>
            <person name="Li H."/>
            <person name="Toshio Fujiwara R."/>
            <person name="Zhan B."/>
            <person name="Aroian R.V."/>
            <person name="Pafco B."/>
            <person name="Schwarz E.M."/>
        </authorList>
    </citation>
    <scope>NUCLEOTIDE SEQUENCE [LARGE SCALE GENOMIC DNA]</scope>
    <source>
        <strain evidence="2 3">Aroian</strain>
        <tissue evidence="2">Whole animal</tissue>
    </source>
</reference>
<feature type="region of interest" description="Disordered" evidence="1">
    <location>
        <begin position="42"/>
        <end position="101"/>
    </location>
</feature>
<feature type="compositionally biased region" description="Polar residues" evidence="1">
    <location>
        <begin position="52"/>
        <end position="84"/>
    </location>
</feature>
<sequence length="206" mass="23210">MGVTTPVFIMYDPVYGYSTWNAYHSKFVVQLYNSRILSRKMENEEKNDKTSNVKQPRTETSQESTDNGTTPVETAFNESVNNETDPGAAAPDDGRPRNSSSLCGEVIQQKSSSLACRGLSGKIRNLTTQTALRRIWELPVAALFLARLELAATACGVSRSKSRREKLLEKYGEEWRGMLRRLIHSKLKEEKDVTRDEVLEEMSVVS</sequence>
<dbReference type="Proteomes" id="UP001303046">
    <property type="component" value="Unassembled WGS sequence"/>
</dbReference>
<accession>A0ABR1DM12</accession>
<keyword evidence="3" id="KW-1185">Reference proteome</keyword>
<dbReference type="EMBL" id="JAVFWL010000004">
    <property type="protein sequence ID" value="KAK6751502.1"/>
    <property type="molecule type" value="Genomic_DNA"/>
</dbReference>
<gene>
    <name evidence="2" type="primary">Necator_chrIV.g16397</name>
    <name evidence="2" type="ORF">RB195_003101</name>
</gene>
<comment type="caution">
    <text evidence="2">The sequence shown here is derived from an EMBL/GenBank/DDBJ whole genome shotgun (WGS) entry which is preliminary data.</text>
</comment>
<protein>
    <submittedName>
        <fullName evidence="2">Uncharacterized protein</fullName>
    </submittedName>
</protein>
<feature type="compositionally biased region" description="Basic and acidic residues" evidence="1">
    <location>
        <begin position="42"/>
        <end position="51"/>
    </location>
</feature>
<name>A0ABR1DM12_NECAM</name>
<organism evidence="2 3">
    <name type="scientific">Necator americanus</name>
    <name type="common">Human hookworm</name>
    <dbReference type="NCBI Taxonomy" id="51031"/>
    <lineage>
        <taxon>Eukaryota</taxon>
        <taxon>Metazoa</taxon>
        <taxon>Ecdysozoa</taxon>
        <taxon>Nematoda</taxon>
        <taxon>Chromadorea</taxon>
        <taxon>Rhabditida</taxon>
        <taxon>Rhabditina</taxon>
        <taxon>Rhabditomorpha</taxon>
        <taxon>Strongyloidea</taxon>
        <taxon>Ancylostomatidae</taxon>
        <taxon>Bunostominae</taxon>
        <taxon>Necator</taxon>
    </lineage>
</organism>
<evidence type="ECO:0000313" key="3">
    <source>
        <dbReference type="Proteomes" id="UP001303046"/>
    </source>
</evidence>
<evidence type="ECO:0000256" key="1">
    <source>
        <dbReference type="SAM" id="MobiDB-lite"/>
    </source>
</evidence>
<proteinExistence type="predicted"/>
<evidence type="ECO:0000313" key="2">
    <source>
        <dbReference type="EMBL" id="KAK6751502.1"/>
    </source>
</evidence>